<dbReference type="GeneID" id="300294682"/>
<proteinExistence type="inferred from homology"/>
<keyword evidence="12" id="KW-0645">Protease</keyword>
<dbReference type="GO" id="GO:0009002">
    <property type="term" value="F:serine-type D-Ala-D-Ala carboxypeptidase activity"/>
    <property type="evidence" value="ECO:0007669"/>
    <property type="project" value="UniProtKB-EC"/>
</dbReference>
<dbReference type="SUPFAM" id="SSF56601">
    <property type="entry name" value="beta-lactamase/transpeptidase-like"/>
    <property type="match status" value="1"/>
</dbReference>
<organism evidence="12 13">
    <name type="scientific">Micromonospora echinospora</name>
    <name type="common">Micromonospora purpurea</name>
    <dbReference type="NCBI Taxonomy" id="1877"/>
    <lineage>
        <taxon>Bacteria</taxon>
        <taxon>Bacillati</taxon>
        <taxon>Actinomycetota</taxon>
        <taxon>Actinomycetes</taxon>
        <taxon>Micromonosporales</taxon>
        <taxon>Micromonosporaceae</taxon>
        <taxon>Micromonospora</taxon>
    </lineage>
</organism>
<keyword evidence="12" id="KW-0121">Carboxypeptidase</keyword>
<evidence type="ECO:0000256" key="3">
    <source>
        <dbReference type="ARBA" id="ARBA00022801"/>
    </source>
</evidence>
<dbReference type="RefSeq" id="WP_184686169.1">
    <property type="nucleotide sequence ID" value="NZ_JACHJC010000001.1"/>
</dbReference>
<feature type="transmembrane region" description="Helical" evidence="9">
    <location>
        <begin position="388"/>
        <end position="409"/>
    </location>
</feature>
<evidence type="ECO:0000256" key="7">
    <source>
        <dbReference type="RuleBase" id="RU004016"/>
    </source>
</evidence>
<evidence type="ECO:0000313" key="12">
    <source>
        <dbReference type="EMBL" id="MBB5114297.1"/>
    </source>
</evidence>
<dbReference type="InterPro" id="IPR012338">
    <property type="entry name" value="Beta-lactam/transpept-like"/>
</dbReference>
<evidence type="ECO:0000313" key="13">
    <source>
        <dbReference type="Proteomes" id="UP000618986"/>
    </source>
</evidence>
<dbReference type="Pfam" id="PF00768">
    <property type="entry name" value="Peptidase_S11"/>
    <property type="match status" value="1"/>
</dbReference>
<feature type="chain" id="PRO_5046107556" evidence="10">
    <location>
        <begin position="26"/>
        <end position="422"/>
    </location>
</feature>
<dbReference type="InterPro" id="IPR001967">
    <property type="entry name" value="Peptidase_S11_N"/>
</dbReference>
<keyword evidence="2 10" id="KW-0732">Signal</keyword>
<dbReference type="InterPro" id="IPR018044">
    <property type="entry name" value="Peptidase_S11"/>
</dbReference>
<dbReference type="EC" id="3.4.16.4" evidence="12"/>
<keyword evidence="9" id="KW-0472">Membrane</keyword>
<feature type="signal peptide" evidence="10">
    <location>
        <begin position="1"/>
        <end position="25"/>
    </location>
</feature>
<evidence type="ECO:0000259" key="11">
    <source>
        <dbReference type="Pfam" id="PF00768"/>
    </source>
</evidence>
<dbReference type="Proteomes" id="UP000618986">
    <property type="component" value="Unassembled WGS sequence"/>
</dbReference>
<keyword evidence="3 12" id="KW-0378">Hydrolase</keyword>
<evidence type="ECO:0000256" key="1">
    <source>
        <dbReference type="ARBA" id="ARBA00007164"/>
    </source>
</evidence>
<comment type="caution">
    <text evidence="12">The sequence shown here is derived from an EMBL/GenBank/DDBJ whole genome shotgun (WGS) entry which is preliminary data.</text>
</comment>
<comment type="similarity">
    <text evidence="1 7">Belongs to the peptidase S11 family.</text>
</comment>
<feature type="domain" description="Peptidase S11 D-alanyl-D-alanine carboxypeptidase A N-terminal" evidence="11">
    <location>
        <begin position="82"/>
        <end position="312"/>
    </location>
</feature>
<name>A0ABR6MGC1_MICEC</name>
<keyword evidence="6" id="KW-0961">Cell wall biogenesis/degradation</keyword>
<dbReference type="EMBL" id="JACHJC010000001">
    <property type="protein sequence ID" value="MBB5114297.1"/>
    <property type="molecule type" value="Genomic_DNA"/>
</dbReference>
<dbReference type="PANTHER" id="PTHR21581">
    <property type="entry name" value="D-ALANYL-D-ALANINE CARBOXYPEPTIDASE"/>
    <property type="match status" value="1"/>
</dbReference>
<keyword evidence="5" id="KW-0573">Peptidoglycan synthesis</keyword>
<evidence type="ECO:0000256" key="5">
    <source>
        <dbReference type="ARBA" id="ARBA00022984"/>
    </source>
</evidence>
<keyword evidence="9" id="KW-1133">Transmembrane helix</keyword>
<reference evidence="12 13" key="1">
    <citation type="submission" date="2020-08" db="EMBL/GenBank/DDBJ databases">
        <title>Sequencing the genomes of 1000 actinobacteria strains.</title>
        <authorList>
            <person name="Klenk H.-P."/>
        </authorList>
    </citation>
    <scope>NUCLEOTIDE SEQUENCE [LARGE SCALE GENOMIC DNA]</scope>
    <source>
        <strain evidence="12 13">DSM 43036</strain>
    </source>
</reference>
<feature type="compositionally biased region" description="Low complexity" evidence="8">
    <location>
        <begin position="351"/>
        <end position="364"/>
    </location>
</feature>
<evidence type="ECO:0000256" key="6">
    <source>
        <dbReference type="ARBA" id="ARBA00023316"/>
    </source>
</evidence>
<evidence type="ECO:0000256" key="10">
    <source>
        <dbReference type="SAM" id="SignalP"/>
    </source>
</evidence>
<keyword evidence="13" id="KW-1185">Reference proteome</keyword>
<feature type="region of interest" description="Disordered" evidence="8">
    <location>
        <begin position="38"/>
        <end position="64"/>
    </location>
</feature>
<protein>
    <submittedName>
        <fullName evidence="12">D-alanyl-D-alanine carboxypeptidase (Penicillin-binding protein 5/6)</fullName>
        <ecNumber evidence="12">3.4.16.4</ecNumber>
    </submittedName>
</protein>
<feature type="compositionally biased region" description="Pro residues" evidence="8">
    <location>
        <begin position="40"/>
        <end position="59"/>
    </location>
</feature>
<evidence type="ECO:0000256" key="8">
    <source>
        <dbReference type="SAM" id="MobiDB-lite"/>
    </source>
</evidence>
<dbReference type="PRINTS" id="PR00725">
    <property type="entry name" value="DADACBPTASE1"/>
</dbReference>
<evidence type="ECO:0000256" key="2">
    <source>
        <dbReference type="ARBA" id="ARBA00022729"/>
    </source>
</evidence>
<keyword evidence="4" id="KW-0133">Cell shape</keyword>
<feature type="region of interest" description="Disordered" evidence="8">
    <location>
        <begin position="345"/>
        <end position="371"/>
    </location>
</feature>
<gene>
    <name evidence="12" type="ORF">FHU28_004136</name>
</gene>
<sequence>MRARVLAAATAVSLLAAGTPAPVTAAPVTAVAPVATAPCPRLPAPKVSRPPRPTPPPSTPEQQVVGGEALAGAGLVTPPGSPAPPAVTATTWLVADLDTGAVLGACGPHVPGTPASTQKLLLAATMLSRLDPKQVAVATREDLDIEPGSSAVGLLVGGRYSVETLWLGLILQSGNDAANMLARLGAGSTRAGVAEMNTEARRLGAGQTHAVTPSGLDGPGQFTSAYDLALIARACFADDAFRRYALTERTQIPAQPALKKGGFQIQNENQLIYRYPGALGGKTGFTELARHSYVGAAQRDGRRLVVTLLGAEARPVRGWQQGAQLLDWGFGLPRDASVGRLVEPGERDAEAAQPRIAPAAEPARTVSPPWRGPAGTALRRIGDGDWRMIVPVAGLLALTVGGVVAVLAARRSRPRRRGRRRA</sequence>
<keyword evidence="9" id="KW-0812">Transmembrane</keyword>
<evidence type="ECO:0000256" key="9">
    <source>
        <dbReference type="SAM" id="Phobius"/>
    </source>
</evidence>
<accession>A0ABR6MGC1</accession>
<dbReference type="Gene3D" id="3.40.710.10">
    <property type="entry name" value="DD-peptidase/beta-lactamase superfamily"/>
    <property type="match status" value="1"/>
</dbReference>
<dbReference type="PANTHER" id="PTHR21581:SF33">
    <property type="entry name" value="D-ALANYL-D-ALANINE CARBOXYPEPTIDASE DACB"/>
    <property type="match status" value="1"/>
</dbReference>
<evidence type="ECO:0000256" key="4">
    <source>
        <dbReference type="ARBA" id="ARBA00022960"/>
    </source>
</evidence>